<dbReference type="SUPFAM" id="SSF53335">
    <property type="entry name" value="S-adenosyl-L-methionine-dependent methyltransferases"/>
    <property type="match status" value="1"/>
</dbReference>
<dbReference type="GO" id="GO:0009007">
    <property type="term" value="F:site-specific DNA-methyltransferase (adenine-specific) activity"/>
    <property type="evidence" value="ECO:0007669"/>
    <property type="project" value="UniProtKB-EC"/>
</dbReference>
<dbReference type="Pfam" id="PF20466">
    <property type="entry name" value="MmeI_TRD"/>
    <property type="match status" value="1"/>
</dbReference>
<comment type="caution">
    <text evidence="10">The sequence shown here is derived from an EMBL/GenBank/DDBJ whole genome shotgun (WGS) entry which is preliminary data.</text>
</comment>
<evidence type="ECO:0000259" key="8">
    <source>
        <dbReference type="Pfam" id="PF20467"/>
    </source>
</evidence>
<dbReference type="EC" id="2.1.1.72" evidence="1"/>
<name>A0A1F5R7U2_9BACT</name>
<dbReference type="InterPro" id="IPR029063">
    <property type="entry name" value="SAM-dependent_MTases_sf"/>
</dbReference>
<comment type="catalytic activity">
    <reaction evidence="4">
        <text>a 2'-deoxyadenosine in DNA + S-adenosyl-L-methionine = an N(6)-methyl-2'-deoxyadenosine in DNA + S-adenosyl-L-homocysteine + H(+)</text>
        <dbReference type="Rhea" id="RHEA:15197"/>
        <dbReference type="Rhea" id="RHEA-COMP:12418"/>
        <dbReference type="Rhea" id="RHEA-COMP:12419"/>
        <dbReference type="ChEBI" id="CHEBI:15378"/>
        <dbReference type="ChEBI" id="CHEBI:57856"/>
        <dbReference type="ChEBI" id="CHEBI:59789"/>
        <dbReference type="ChEBI" id="CHEBI:90615"/>
        <dbReference type="ChEBI" id="CHEBI:90616"/>
        <dbReference type="EC" id="2.1.1.72"/>
    </reaction>
</comment>
<dbReference type="Pfam" id="PF20465">
    <property type="entry name" value="MmeI_hel"/>
    <property type="match status" value="1"/>
</dbReference>
<feature type="domain" description="MmeI-like DNA-methyltransferase" evidence="9">
    <location>
        <begin position="349"/>
        <end position="609"/>
    </location>
</feature>
<dbReference type="EMBL" id="MFFM01000038">
    <property type="protein sequence ID" value="OGF10499.1"/>
    <property type="molecule type" value="Genomic_DNA"/>
</dbReference>
<accession>A0A1F5R7U2</accession>
<organism evidence="10 11">
    <name type="scientific">Candidatus Edwardsbacteria bacterium GWF2_54_11</name>
    <dbReference type="NCBI Taxonomy" id="1817851"/>
    <lineage>
        <taxon>Bacteria</taxon>
        <taxon>Candidatus Edwardsiibacteriota</taxon>
    </lineage>
</organism>
<dbReference type="InterPro" id="IPR046820">
    <property type="entry name" value="MmeI_TRD"/>
</dbReference>
<evidence type="ECO:0000313" key="10">
    <source>
        <dbReference type="EMBL" id="OGF10499.1"/>
    </source>
</evidence>
<dbReference type="AlphaFoldDB" id="A0A1F5R7U2"/>
<evidence type="ECO:0000259" key="6">
    <source>
        <dbReference type="Pfam" id="PF20465"/>
    </source>
</evidence>
<dbReference type="Pfam" id="PF20464">
    <property type="entry name" value="MmeI_N"/>
    <property type="match status" value="1"/>
</dbReference>
<protein>
    <recommendedName>
        <fullName evidence="1">site-specific DNA-methyltransferase (adenine-specific)</fullName>
        <ecNumber evidence="1">2.1.1.72</ecNumber>
    </recommendedName>
</protein>
<dbReference type="GO" id="GO:0003676">
    <property type="term" value="F:nucleic acid binding"/>
    <property type="evidence" value="ECO:0007669"/>
    <property type="project" value="InterPro"/>
</dbReference>
<dbReference type="GO" id="GO:0032259">
    <property type="term" value="P:methylation"/>
    <property type="evidence" value="ECO:0007669"/>
    <property type="project" value="UniProtKB-KW"/>
</dbReference>
<feature type="domain" description="MmeI-like target recognition" evidence="7">
    <location>
        <begin position="633"/>
        <end position="835"/>
    </location>
</feature>
<evidence type="ECO:0000259" key="5">
    <source>
        <dbReference type="Pfam" id="PF20464"/>
    </source>
</evidence>
<feature type="domain" description="MmeI-like helicase spacer" evidence="6">
    <location>
        <begin position="196"/>
        <end position="274"/>
    </location>
</feature>
<dbReference type="Pfam" id="PF20467">
    <property type="entry name" value="MmeI_C"/>
    <property type="match status" value="1"/>
</dbReference>
<dbReference type="InterPro" id="IPR046818">
    <property type="entry name" value="MmeI_C"/>
</dbReference>
<evidence type="ECO:0000256" key="4">
    <source>
        <dbReference type="ARBA" id="ARBA00047942"/>
    </source>
</evidence>
<dbReference type="Proteomes" id="UP000177230">
    <property type="component" value="Unassembled WGS sequence"/>
</dbReference>
<dbReference type="InterPro" id="IPR046819">
    <property type="entry name" value="MmeI_hel"/>
</dbReference>
<dbReference type="InterPro" id="IPR002052">
    <property type="entry name" value="DNA_methylase_N6_adenine_CS"/>
</dbReference>
<dbReference type="InterPro" id="IPR046817">
    <property type="entry name" value="MmeI_N"/>
</dbReference>
<keyword evidence="2 10" id="KW-0489">Methyltransferase</keyword>
<dbReference type="InterPro" id="IPR050953">
    <property type="entry name" value="N4_N6_ade-DNA_methylase"/>
</dbReference>
<evidence type="ECO:0000259" key="9">
    <source>
        <dbReference type="Pfam" id="PF20473"/>
    </source>
</evidence>
<evidence type="ECO:0000256" key="1">
    <source>
        <dbReference type="ARBA" id="ARBA00011900"/>
    </source>
</evidence>
<evidence type="ECO:0000259" key="7">
    <source>
        <dbReference type="Pfam" id="PF20466"/>
    </source>
</evidence>
<feature type="domain" description="MmeI-like N-terminal" evidence="5">
    <location>
        <begin position="11"/>
        <end position="190"/>
    </location>
</feature>
<dbReference type="Pfam" id="PF20473">
    <property type="entry name" value="MmeI_Mtase"/>
    <property type="match status" value="1"/>
</dbReference>
<dbReference type="PANTHER" id="PTHR33841:SF1">
    <property type="entry name" value="DNA METHYLTRANSFERASE A"/>
    <property type="match status" value="1"/>
</dbReference>
<reference evidence="10 11" key="1">
    <citation type="journal article" date="2016" name="Nat. Commun.">
        <title>Thousands of microbial genomes shed light on interconnected biogeochemical processes in an aquifer system.</title>
        <authorList>
            <person name="Anantharaman K."/>
            <person name="Brown C.T."/>
            <person name="Hug L.A."/>
            <person name="Sharon I."/>
            <person name="Castelle C.J."/>
            <person name="Probst A.J."/>
            <person name="Thomas B.C."/>
            <person name="Singh A."/>
            <person name="Wilkins M.J."/>
            <person name="Karaoz U."/>
            <person name="Brodie E.L."/>
            <person name="Williams K.H."/>
            <person name="Hubbard S.S."/>
            <person name="Banfield J.F."/>
        </authorList>
    </citation>
    <scope>NUCLEOTIDE SEQUENCE [LARGE SCALE GENOMIC DNA]</scope>
</reference>
<gene>
    <name evidence="10" type="ORF">A2024_09120</name>
</gene>
<feature type="domain" description="MmeI-like C-terminal" evidence="8">
    <location>
        <begin position="838"/>
        <end position="918"/>
    </location>
</feature>
<evidence type="ECO:0000256" key="2">
    <source>
        <dbReference type="ARBA" id="ARBA00022603"/>
    </source>
</evidence>
<evidence type="ECO:0000313" key="11">
    <source>
        <dbReference type="Proteomes" id="UP000177230"/>
    </source>
</evidence>
<sequence length="931" mass="106922">MPLSWNEIRHNAIAFSHDWATETREDAEAKTFWDEFFAVFGIKRRVVASFEEPVKNIKGQYGYIDLFWSGLLLVEHKSRGKDLSKAGSQAFQYIQDLARSGRHNEIPRYVIVSDFARVALHDLEPDRQLDLPLFDQWRVQTTEFTLADFHKNIHSFAFIPGYKQQVFEAQDPINIEAVGRLGNLHDALEAGGYSGHELERFLVRVLFCLFAEDTGIFDREAFHLYLENRTAADGSDLGLHLARLFEVLNTPLEKRQKNLDETLAAFPYVNGDLFSEHLGFADFNRDMRNALLASTHFDWAQISPAVFGSLFQAVMEPKERRQTGGHYTSERDILKVVRSLFLDDLRAEFEKIKKNKPELKRFHQKLTGLRFLDPACGCGNFLVITYRELRLLEIDMLKEMYGGQQVHDIGHLSILDVDAFYGIEIKEWPSRIAEVAMWLMDHQMNNLLSAAFGEYYVRLPLRKSPTIVCDNALRLDWKKVLPVGKCSYVLGNPPFIGKHLMSEDQNEDMDLVWDKAKGTGVLDYVTGWYRKAAEYIQGTQIVVGFVSTSSISQGEQVGALWSLLFANYKIKILFAHRTFPWESEARGKAHVHVVIIGFATNDIPNKRLYDYQDKGSKVTIETVRNISPYLIEGSDIPVLSRSRPICNVPLCEYGNKPTDGGHLIIEEKDRQSFLNENPEAKKYLKPLLCAEEYLYSIPRWCLWLVDASPADIKNIPGIRKRVEAVRDFRLASKKEPTRRKASEASLFAEIRQPKGRYIVIPRHSSETRKYIPFGYFPASTIIHDSCSCVPNAGMYHFGVLSSMMHMVWVRQVCGRLESRYRYSSNLVYNNYPWPEDPSPKQRKSVEVAAQAVLDVRMEYPDSTLADLYDPLSMPPKLVKAHAELDRAVDLCYRSQPFDSERQRIEYLFGLYEKITAPLMASIGKKKSRPRK</sequence>
<evidence type="ECO:0000256" key="3">
    <source>
        <dbReference type="ARBA" id="ARBA00022679"/>
    </source>
</evidence>
<keyword evidence="3" id="KW-0808">Transferase</keyword>
<proteinExistence type="predicted"/>
<dbReference type="InterPro" id="IPR046816">
    <property type="entry name" value="MmeI_Mtase"/>
</dbReference>
<dbReference type="PROSITE" id="PS00092">
    <property type="entry name" value="N6_MTASE"/>
    <property type="match status" value="1"/>
</dbReference>
<dbReference type="PANTHER" id="PTHR33841">
    <property type="entry name" value="DNA METHYLTRANSFERASE YEEA-RELATED"/>
    <property type="match status" value="1"/>
</dbReference>
<dbReference type="Gene3D" id="3.40.50.150">
    <property type="entry name" value="Vaccinia Virus protein VP39"/>
    <property type="match status" value="1"/>
</dbReference>